<organism evidence="11 12">
    <name type="scientific">Shewanella fodinae</name>
    <dbReference type="NCBI Taxonomy" id="552357"/>
    <lineage>
        <taxon>Bacteria</taxon>
        <taxon>Pseudomonadati</taxon>
        <taxon>Pseudomonadota</taxon>
        <taxon>Gammaproteobacteria</taxon>
        <taxon>Alteromonadales</taxon>
        <taxon>Shewanellaceae</taxon>
        <taxon>Shewanella</taxon>
    </lineage>
</organism>
<evidence type="ECO:0000256" key="4">
    <source>
        <dbReference type="ARBA" id="ARBA00023235"/>
    </source>
</evidence>
<evidence type="ECO:0000256" key="8">
    <source>
        <dbReference type="PIRSR" id="PIRSR606225-1"/>
    </source>
</evidence>
<dbReference type="GO" id="GO:0000455">
    <property type="term" value="P:enzyme-directed rRNA pseudouridine synthesis"/>
    <property type="evidence" value="ECO:0007669"/>
    <property type="project" value="TreeGrafter"/>
</dbReference>
<keyword evidence="12" id="KW-1185">Reference proteome</keyword>
<dbReference type="Pfam" id="PF00849">
    <property type="entry name" value="PseudoU_synth_2"/>
    <property type="match status" value="1"/>
</dbReference>
<evidence type="ECO:0000313" key="12">
    <source>
        <dbReference type="Proteomes" id="UP000294832"/>
    </source>
</evidence>
<dbReference type="PANTHER" id="PTHR21600:SF91">
    <property type="entry name" value="DUAL-SPECIFICITY RNA PSEUDOURIDINE SYNTHASE RLUA"/>
    <property type="match status" value="1"/>
</dbReference>
<dbReference type="NCBIfam" id="NF007543">
    <property type="entry name" value="PRK10158.1"/>
    <property type="match status" value="1"/>
</dbReference>
<dbReference type="InterPro" id="IPR006225">
    <property type="entry name" value="PsdUridine_synth_RluC/D"/>
</dbReference>
<accession>A0A4R2FFZ7</accession>
<dbReference type="GO" id="GO:0008033">
    <property type="term" value="P:tRNA processing"/>
    <property type="evidence" value="ECO:0007669"/>
    <property type="project" value="UniProtKB-KW"/>
</dbReference>
<evidence type="ECO:0000256" key="5">
    <source>
        <dbReference type="ARBA" id="ARBA00036184"/>
    </source>
</evidence>
<comment type="similarity">
    <text evidence="1 9">Belongs to the pseudouridine synthase RluA family.</text>
</comment>
<evidence type="ECO:0000313" key="11">
    <source>
        <dbReference type="EMBL" id="TCN88853.1"/>
    </source>
</evidence>
<dbReference type="GO" id="GO:0160142">
    <property type="term" value="F:23S rRNA pseudouridine(746) synthase activity"/>
    <property type="evidence" value="ECO:0007669"/>
    <property type="project" value="UniProtKB-EC"/>
</dbReference>
<dbReference type="AlphaFoldDB" id="A0A4R2FFZ7"/>
<keyword evidence="2" id="KW-0698">rRNA processing</keyword>
<gene>
    <name evidence="11" type="ORF">EDC91_10332</name>
</gene>
<evidence type="ECO:0000256" key="3">
    <source>
        <dbReference type="ARBA" id="ARBA00022694"/>
    </source>
</evidence>
<feature type="domain" description="Pseudouridine synthase RsuA/RluA-like" evidence="10">
    <location>
        <begin position="32"/>
        <end position="176"/>
    </location>
</feature>
<dbReference type="GO" id="GO:0003723">
    <property type="term" value="F:RNA binding"/>
    <property type="evidence" value="ECO:0007669"/>
    <property type="project" value="InterPro"/>
</dbReference>
<comment type="catalytic activity">
    <reaction evidence="5">
        <text>uridine(32) in tRNA = pseudouridine(32) in tRNA</text>
        <dbReference type="Rhea" id="RHEA:42544"/>
        <dbReference type="Rhea" id="RHEA-COMP:10107"/>
        <dbReference type="Rhea" id="RHEA-COMP:10108"/>
        <dbReference type="ChEBI" id="CHEBI:65314"/>
        <dbReference type="ChEBI" id="CHEBI:65315"/>
        <dbReference type="EC" id="5.4.99.28"/>
    </reaction>
</comment>
<sequence length="234" mass="26680">MLSVLHKTHQMNDFIYQPPRLPWLDILYQDKDIMVINKPSGLLSVPGREAKHYDSAFSRVLQLQPLAQVVHRLDMATSGILLLALRRNAERELKRQFQERETHKVYFARVYGHLEGEGTIDLPLICDWPNRPRQKVDFEMGKPSVTHYQVISHGQQSTLVKLMPVTGRSHQLRVHMMALGHAILGDGFYADSQAKALAPRLLLHAAELSFKHPYSGEPMLFKTRIPFAEATAGQ</sequence>
<dbReference type="FunFam" id="3.30.2350.10:FF:000005">
    <property type="entry name" value="Pseudouridine synthase"/>
    <property type="match status" value="1"/>
</dbReference>
<dbReference type="PROSITE" id="PS01129">
    <property type="entry name" value="PSI_RLU"/>
    <property type="match status" value="1"/>
</dbReference>
<comment type="function">
    <text evidence="9">Responsible for synthesis of pseudouridine from uracil.</text>
</comment>
<reference evidence="11 12" key="1">
    <citation type="submission" date="2019-03" db="EMBL/GenBank/DDBJ databases">
        <title>Freshwater and sediment microbial communities from various areas in North America, analyzing microbe dynamics in response to fracking.</title>
        <authorList>
            <person name="Lamendella R."/>
        </authorList>
    </citation>
    <scope>NUCLEOTIDE SEQUENCE [LARGE SCALE GENOMIC DNA]</scope>
    <source>
        <strain evidence="11 12">74A</strain>
    </source>
</reference>
<comment type="function">
    <text evidence="7">Dual specificity enzyme that catalyzes the synthesis of pseudouridine from uracil-746 in 23S ribosomal RNA and from uracil-32 in the anticodon stem and loop of transfer RNAs.</text>
</comment>
<proteinExistence type="inferred from homology"/>
<keyword evidence="3" id="KW-0819">tRNA processing</keyword>
<dbReference type="InterPro" id="IPR050188">
    <property type="entry name" value="RluA_PseudoU_synthase"/>
</dbReference>
<protein>
    <recommendedName>
        <fullName evidence="9">Pseudouridine synthase</fullName>
        <ecNumber evidence="9">5.4.99.-</ecNumber>
    </recommendedName>
</protein>
<evidence type="ECO:0000256" key="1">
    <source>
        <dbReference type="ARBA" id="ARBA00010876"/>
    </source>
</evidence>
<feature type="active site" evidence="8">
    <location>
        <position position="74"/>
    </location>
</feature>
<dbReference type="GO" id="GO:0160151">
    <property type="term" value="F:tRNA pseudouridine(32) synthase activity"/>
    <property type="evidence" value="ECO:0007669"/>
    <property type="project" value="UniProtKB-EC"/>
</dbReference>
<dbReference type="InterPro" id="IPR020103">
    <property type="entry name" value="PsdUridine_synth_cat_dom_sf"/>
</dbReference>
<evidence type="ECO:0000256" key="7">
    <source>
        <dbReference type="ARBA" id="ARBA00037305"/>
    </source>
</evidence>
<evidence type="ECO:0000256" key="9">
    <source>
        <dbReference type="RuleBase" id="RU362028"/>
    </source>
</evidence>
<dbReference type="Gene3D" id="3.30.2350.10">
    <property type="entry name" value="Pseudouridine synthase"/>
    <property type="match status" value="1"/>
</dbReference>
<evidence type="ECO:0000259" key="10">
    <source>
        <dbReference type="Pfam" id="PF00849"/>
    </source>
</evidence>
<keyword evidence="4 9" id="KW-0413">Isomerase</keyword>
<dbReference type="Proteomes" id="UP000294832">
    <property type="component" value="Unassembled WGS sequence"/>
</dbReference>
<dbReference type="InterPro" id="IPR006145">
    <property type="entry name" value="PsdUridine_synth_RsuA/RluA"/>
</dbReference>
<dbReference type="NCBIfam" id="TIGR00005">
    <property type="entry name" value="rluA_subfam"/>
    <property type="match status" value="1"/>
</dbReference>
<dbReference type="EMBL" id="SLWF01000003">
    <property type="protein sequence ID" value="TCN88853.1"/>
    <property type="molecule type" value="Genomic_DNA"/>
</dbReference>
<dbReference type="CDD" id="cd02869">
    <property type="entry name" value="PseudoU_synth_RluA_like"/>
    <property type="match status" value="1"/>
</dbReference>
<comment type="caution">
    <text evidence="11">The sequence shown here is derived from an EMBL/GenBank/DDBJ whole genome shotgun (WGS) entry which is preliminary data.</text>
</comment>
<dbReference type="PANTHER" id="PTHR21600">
    <property type="entry name" value="MITOCHONDRIAL RNA PSEUDOURIDINE SYNTHASE"/>
    <property type="match status" value="1"/>
</dbReference>
<dbReference type="InterPro" id="IPR006224">
    <property type="entry name" value="PsdUridine_synth_RluA-like_CS"/>
</dbReference>
<comment type="catalytic activity">
    <reaction evidence="6">
        <text>uridine(746) in 23S rRNA = pseudouridine(746) in 23S rRNA</text>
        <dbReference type="Rhea" id="RHEA:42548"/>
        <dbReference type="Rhea" id="RHEA-COMP:10109"/>
        <dbReference type="Rhea" id="RHEA-COMP:10110"/>
        <dbReference type="ChEBI" id="CHEBI:65314"/>
        <dbReference type="ChEBI" id="CHEBI:65315"/>
        <dbReference type="EC" id="5.4.99.29"/>
    </reaction>
</comment>
<evidence type="ECO:0000256" key="2">
    <source>
        <dbReference type="ARBA" id="ARBA00022552"/>
    </source>
</evidence>
<dbReference type="SUPFAM" id="SSF55120">
    <property type="entry name" value="Pseudouridine synthase"/>
    <property type="match status" value="1"/>
</dbReference>
<evidence type="ECO:0000256" key="6">
    <source>
        <dbReference type="ARBA" id="ARBA00036916"/>
    </source>
</evidence>
<dbReference type="EC" id="5.4.99.-" evidence="9"/>
<comment type="catalytic activity">
    <reaction evidence="9">
        <text>a uridine in RNA = a pseudouridine in RNA</text>
        <dbReference type="Rhea" id="RHEA:48348"/>
        <dbReference type="Rhea" id="RHEA-COMP:12068"/>
        <dbReference type="Rhea" id="RHEA-COMP:12069"/>
        <dbReference type="ChEBI" id="CHEBI:65314"/>
        <dbReference type="ChEBI" id="CHEBI:65315"/>
    </reaction>
</comment>
<name>A0A4R2FFZ7_9GAMM</name>